<dbReference type="AlphaFoldDB" id="A0A4D7B2M2"/>
<dbReference type="Proteomes" id="UP000298781">
    <property type="component" value="Chromosome"/>
</dbReference>
<dbReference type="InterPro" id="IPR007362">
    <property type="entry name" value="DUF429"/>
</dbReference>
<organism evidence="1 2">
    <name type="scientific">Phreatobacter stygius</name>
    <dbReference type="NCBI Taxonomy" id="1940610"/>
    <lineage>
        <taxon>Bacteria</taxon>
        <taxon>Pseudomonadati</taxon>
        <taxon>Pseudomonadota</taxon>
        <taxon>Alphaproteobacteria</taxon>
        <taxon>Hyphomicrobiales</taxon>
        <taxon>Phreatobacteraceae</taxon>
        <taxon>Phreatobacter</taxon>
    </lineage>
</organism>
<dbReference type="KEGG" id="pstg:E8M01_11760"/>
<dbReference type="RefSeq" id="WP_136960289.1">
    <property type="nucleotide sequence ID" value="NZ_CP039690.1"/>
</dbReference>
<sequence>MPDDYPDGSATVVRGVDGCKAGWIAVTITAAGPIEPQVTVSPRFADLIDGAGIIAVDMPIGLPERAGAGGRGPERHVRPYLGERQSSVFSLPSRSAVHMLDYWEACKVALETSDPPRKVSKQAFFLFPKIREIDQMMRADPTLGRRIFEVHPELAFWRLNGETAVALPKKVKSLVHGSGLALRRAILVNHGFPEPFLDKAPRGAGADDLLDACVNALIARRLHAGTARPFPDPPLSDAFGLTVAIWA</sequence>
<evidence type="ECO:0000313" key="2">
    <source>
        <dbReference type="Proteomes" id="UP000298781"/>
    </source>
</evidence>
<name>A0A4D7B2M2_9HYPH</name>
<reference evidence="1 2" key="1">
    <citation type="submission" date="2019-04" db="EMBL/GenBank/DDBJ databases">
        <title>Phreatobacter aquaticus sp. nov.</title>
        <authorList>
            <person name="Choi A."/>
        </authorList>
    </citation>
    <scope>NUCLEOTIDE SEQUENCE [LARGE SCALE GENOMIC DNA]</scope>
    <source>
        <strain evidence="1 2">KCTC 52518</strain>
    </source>
</reference>
<dbReference type="Pfam" id="PF04250">
    <property type="entry name" value="DUF429"/>
    <property type="match status" value="1"/>
</dbReference>
<protein>
    <submittedName>
        <fullName evidence="1">DUF429 domain-containing protein</fullName>
    </submittedName>
</protein>
<gene>
    <name evidence="1" type="ORF">E8M01_11760</name>
</gene>
<proteinExistence type="predicted"/>
<evidence type="ECO:0000313" key="1">
    <source>
        <dbReference type="EMBL" id="QCI64838.1"/>
    </source>
</evidence>
<dbReference type="EMBL" id="CP039690">
    <property type="protein sequence ID" value="QCI64838.1"/>
    <property type="molecule type" value="Genomic_DNA"/>
</dbReference>
<accession>A0A4D7B2M2</accession>
<keyword evidence="2" id="KW-1185">Reference proteome</keyword>
<dbReference type="OrthoDB" id="9811476at2"/>